<feature type="region of interest" description="Disordered" evidence="1">
    <location>
        <begin position="15"/>
        <end position="51"/>
    </location>
</feature>
<comment type="caution">
    <text evidence="2">The sequence shown here is derived from an EMBL/GenBank/DDBJ whole genome shotgun (WGS) entry which is preliminary data.</text>
</comment>
<name>A0A3M7R6A9_BRAPC</name>
<evidence type="ECO:0000313" key="2">
    <source>
        <dbReference type="EMBL" id="RNA18775.1"/>
    </source>
</evidence>
<proteinExistence type="predicted"/>
<feature type="compositionally biased region" description="Low complexity" evidence="1">
    <location>
        <begin position="17"/>
        <end position="26"/>
    </location>
</feature>
<feature type="compositionally biased region" description="Polar residues" evidence="1">
    <location>
        <begin position="78"/>
        <end position="95"/>
    </location>
</feature>
<sequence length="158" mass="17725">MVSMGTIPYRIPVKFQDASSDGASDSLLDKLNSDSDGFQKPEKSRTSFIDTVPKKTTLEPIYMFGKHSGAPWIKKQIENNPSNSSIASDLKSNSKILKPNSKIRKQLSKDEVIKDEPSPRSSDEKETNIQESKTIRTKLDADLVQQEFKTIDEMFGNI</sequence>
<dbReference type="AlphaFoldDB" id="A0A3M7R6A9"/>
<reference evidence="2 3" key="1">
    <citation type="journal article" date="2018" name="Sci. Rep.">
        <title>Genomic signatures of local adaptation to the degree of environmental predictability in rotifers.</title>
        <authorList>
            <person name="Franch-Gras L."/>
            <person name="Hahn C."/>
            <person name="Garcia-Roger E.M."/>
            <person name="Carmona M.J."/>
            <person name="Serra M."/>
            <person name="Gomez A."/>
        </authorList>
    </citation>
    <scope>NUCLEOTIDE SEQUENCE [LARGE SCALE GENOMIC DNA]</scope>
    <source>
        <strain evidence="2">HYR1</strain>
    </source>
</reference>
<dbReference type="Proteomes" id="UP000276133">
    <property type="component" value="Unassembled WGS sequence"/>
</dbReference>
<gene>
    <name evidence="2" type="ORF">BpHYR1_049655</name>
</gene>
<protein>
    <submittedName>
        <fullName evidence="2">Uncharacterized protein</fullName>
    </submittedName>
</protein>
<evidence type="ECO:0000256" key="1">
    <source>
        <dbReference type="SAM" id="MobiDB-lite"/>
    </source>
</evidence>
<keyword evidence="3" id="KW-1185">Reference proteome</keyword>
<dbReference type="EMBL" id="REGN01004174">
    <property type="protein sequence ID" value="RNA18775.1"/>
    <property type="molecule type" value="Genomic_DNA"/>
</dbReference>
<feature type="compositionally biased region" description="Basic and acidic residues" evidence="1">
    <location>
        <begin position="107"/>
        <end position="134"/>
    </location>
</feature>
<accession>A0A3M7R6A9</accession>
<evidence type="ECO:0000313" key="3">
    <source>
        <dbReference type="Proteomes" id="UP000276133"/>
    </source>
</evidence>
<organism evidence="2 3">
    <name type="scientific">Brachionus plicatilis</name>
    <name type="common">Marine rotifer</name>
    <name type="synonym">Brachionus muelleri</name>
    <dbReference type="NCBI Taxonomy" id="10195"/>
    <lineage>
        <taxon>Eukaryota</taxon>
        <taxon>Metazoa</taxon>
        <taxon>Spiralia</taxon>
        <taxon>Gnathifera</taxon>
        <taxon>Rotifera</taxon>
        <taxon>Eurotatoria</taxon>
        <taxon>Monogononta</taxon>
        <taxon>Pseudotrocha</taxon>
        <taxon>Ploima</taxon>
        <taxon>Brachionidae</taxon>
        <taxon>Brachionus</taxon>
    </lineage>
</organism>
<feature type="compositionally biased region" description="Basic and acidic residues" evidence="1">
    <location>
        <begin position="27"/>
        <end position="45"/>
    </location>
</feature>
<feature type="region of interest" description="Disordered" evidence="1">
    <location>
        <begin position="75"/>
        <end position="134"/>
    </location>
</feature>